<keyword evidence="5" id="KW-0808">Transferase</keyword>
<evidence type="ECO:0000259" key="18">
    <source>
        <dbReference type="PROSITE" id="PS50011"/>
    </source>
</evidence>
<evidence type="ECO:0000256" key="4">
    <source>
        <dbReference type="ARBA" id="ARBA00022553"/>
    </source>
</evidence>
<keyword evidence="6 17" id="KW-0812">Transmembrane</keyword>
<dbReference type="SMART" id="SM00220">
    <property type="entry name" value="S_TKc"/>
    <property type="match status" value="1"/>
</dbReference>
<dbReference type="STRING" id="29655.A0A0K9NTW9"/>
<feature type="compositionally biased region" description="Basic residues" evidence="16">
    <location>
        <begin position="480"/>
        <end position="489"/>
    </location>
</feature>
<comment type="similarity">
    <text evidence="15">Belongs to the protein kinase superfamily.</text>
</comment>
<evidence type="ECO:0000256" key="17">
    <source>
        <dbReference type="SAM" id="Phobius"/>
    </source>
</evidence>
<accession>A0A0K9NTW9</accession>
<dbReference type="SUPFAM" id="SSF56112">
    <property type="entry name" value="Protein kinase-like (PK-like)"/>
    <property type="match status" value="1"/>
</dbReference>
<dbReference type="Pfam" id="PF00069">
    <property type="entry name" value="Pkinase"/>
    <property type="match status" value="1"/>
</dbReference>
<evidence type="ECO:0000256" key="16">
    <source>
        <dbReference type="SAM" id="MobiDB-lite"/>
    </source>
</evidence>
<dbReference type="InterPro" id="IPR011009">
    <property type="entry name" value="Kinase-like_dom_sf"/>
</dbReference>
<evidence type="ECO:0000256" key="14">
    <source>
        <dbReference type="PROSITE-ProRule" id="PRU10141"/>
    </source>
</evidence>
<dbReference type="FunFam" id="3.30.200.20:FF:000178">
    <property type="entry name" value="serine/threonine-protein kinase PBS1-like"/>
    <property type="match status" value="1"/>
</dbReference>
<protein>
    <recommendedName>
        <fullName evidence="2">non-specific serine/threonine protein kinase</fullName>
        <ecNumber evidence="2">2.7.11.1</ecNumber>
    </recommendedName>
</protein>
<dbReference type="Gene3D" id="1.10.510.10">
    <property type="entry name" value="Transferase(Phosphotransferase) domain 1"/>
    <property type="match status" value="1"/>
</dbReference>
<keyword evidence="3 15" id="KW-0723">Serine/threonine-protein kinase</keyword>
<evidence type="ECO:0000256" key="6">
    <source>
        <dbReference type="ARBA" id="ARBA00022692"/>
    </source>
</evidence>
<dbReference type="GO" id="GO:0005524">
    <property type="term" value="F:ATP binding"/>
    <property type="evidence" value="ECO:0007669"/>
    <property type="project" value="UniProtKB-UniRule"/>
</dbReference>
<sequence>MLSPESSFDEPLSHKTPMLGLKLWVVIGLVVVFSIVLILAFLTSMYIMIQNRKRLRKDVMISEKYKLPILHVPHVSKEIKVVGDQEMNVKGSKSSGRFLDPLVLFSGRRLKKNSYDNESRISIEKSNTVSSSFISSVDLHSPLMALPDQFSHLEWGHWFTLRELQLATNFFSDDHIIGDGGYGIVYKGDLINGTQVAIKKLHNHLGQAEKEFRVEVDAIGHVRHKNLVRLLGFCIEGTQRMLIYEYVKNGNLEQWLHGQKCSLGILDWEKRMKILLGTAKALAYLHEAIEPKVVHRDIKSSNILIDDDFNAKVSDFGLAKLLGSENTHITTRVMGTFGYVAPEYAKTGLLNEKSDIYSFGVVLLETITGRDPVDYGRAAHEINLVEWLKTMIGSKRSEEVIDPRFEIRPSTKALKRALLAALRCLDPDYTKRPKMSQVVQMMESDDDQMTSRNDRSRAHSKNTNNAHKVTNEAPRIEHAGRRKSASSRK</sequence>
<dbReference type="EC" id="2.7.11.1" evidence="2"/>
<dbReference type="AlphaFoldDB" id="A0A0K9NTW9"/>
<feature type="transmembrane region" description="Helical" evidence="17">
    <location>
        <begin position="23"/>
        <end position="47"/>
    </location>
</feature>
<dbReference type="PROSITE" id="PS00108">
    <property type="entry name" value="PROTEIN_KINASE_ST"/>
    <property type="match status" value="1"/>
</dbReference>
<dbReference type="CDD" id="cd14066">
    <property type="entry name" value="STKc_IRAK"/>
    <property type="match status" value="1"/>
</dbReference>
<comment type="catalytic activity">
    <reaction evidence="13">
        <text>L-seryl-[protein] + ATP = O-phospho-L-seryl-[protein] + ADP + H(+)</text>
        <dbReference type="Rhea" id="RHEA:17989"/>
        <dbReference type="Rhea" id="RHEA-COMP:9863"/>
        <dbReference type="Rhea" id="RHEA-COMP:11604"/>
        <dbReference type="ChEBI" id="CHEBI:15378"/>
        <dbReference type="ChEBI" id="CHEBI:29999"/>
        <dbReference type="ChEBI" id="CHEBI:30616"/>
        <dbReference type="ChEBI" id="CHEBI:83421"/>
        <dbReference type="ChEBI" id="CHEBI:456216"/>
        <dbReference type="EC" id="2.7.11.1"/>
    </reaction>
</comment>
<dbReference type="PROSITE" id="PS00107">
    <property type="entry name" value="PROTEIN_KINASE_ATP"/>
    <property type="match status" value="1"/>
</dbReference>
<dbReference type="InterPro" id="IPR000719">
    <property type="entry name" value="Prot_kinase_dom"/>
</dbReference>
<evidence type="ECO:0000256" key="8">
    <source>
        <dbReference type="ARBA" id="ARBA00022777"/>
    </source>
</evidence>
<dbReference type="FunFam" id="1.10.510.10:FF:000035">
    <property type="entry name" value="Putative receptor-like serine/threonine-protein kinase"/>
    <property type="match status" value="1"/>
</dbReference>
<keyword evidence="7 14" id="KW-0547">Nucleotide-binding</keyword>
<evidence type="ECO:0000256" key="7">
    <source>
        <dbReference type="ARBA" id="ARBA00022741"/>
    </source>
</evidence>
<keyword evidence="4" id="KW-0597">Phosphoprotein</keyword>
<evidence type="ECO:0000256" key="11">
    <source>
        <dbReference type="ARBA" id="ARBA00023136"/>
    </source>
</evidence>
<keyword evidence="10 17" id="KW-1133">Transmembrane helix</keyword>
<comment type="caution">
    <text evidence="19">The sequence shown here is derived from an EMBL/GenBank/DDBJ whole genome shotgun (WGS) entry which is preliminary data.</text>
</comment>
<evidence type="ECO:0000256" key="3">
    <source>
        <dbReference type="ARBA" id="ARBA00022527"/>
    </source>
</evidence>
<evidence type="ECO:0000256" key="1">
    <source>
        <dbReference type="ARBA" id="ARBA00004167"/>
    </source>
</evidence>
<evidence type="ECO:0000313" key="20">
    <source>
        <dbReference type="Proteomes" id="UP000036987"/>
    </source>
</evidence>
<dbReference type="PANTHER" id="PTHR47984:SF14">
    <property type="entry name" value="OS01G0323000 PROTEIN"/>
    <property type="match status" value="1"/>
</dbReference>
<keyword evidence="8 19" id="KW-0418">Kinase</keyword>
<dbReference type="InterPro" id="IPR017441">
    <property type="entry name" value="Protein_kinase_ATP_BS"/>
</dbReference>
<dbReference type="GO" id="GO:0016020">
    <property type="term" value="C:membrane"/>
    <property type="evidence" value="ECO:0007669"/>
    <property type="project" value="UniProtKB-SubCell"/>
</dbReference>
<evidence type="ECO:0000256" key="13">
    <source>
        <dbReference type="ARBA" id="ARBA00048679"/>
    </source>
</evidence>
<dbReference type="EMBL" id="LFYR01001623">
    <property type="protein sequence ID" value="KMZ60231.1"/>
    <property type="molecule type" value="Genomic_DNA"/>
</dbReference>
<name>A0A0K9NTW9_ZOSMR</name>
<comment type="catalytic activity">
    <reaction evidence="12">
        <text>L-threonyl-[protein] + ATP = O-phospho-L-threonyl-[protein] + ADP + H(+)</text>
        <dbReference type="Rhea" id="RHEA:46608"/>
        <dbReference type="Rhea" id="RHEA-COMP:11060"/>
        <dbReference type="Rhea" id="RHEA-COMP:11605"/>
        <dbReference type="ChEBI" id="CHEBI:15378"/>
        <dbReference type="ChEBI" id="CHEBI:30013"/>
        <dbReference type="ChEBI" id="CHEBI:30616"/>
        <dbReference type="ChEBI" id="CHEBI:61977"/>
        <dbReference type="ChEBI" id="CHEBI:456216"/>
        <dbReference type="EC" id="2.7.11.1"/>
    </reaction>
</comment>
<evidence type="ECO:0000256" key="12">
    <source>
        <dbReference type="ARBA" id="ARBA00047899"/>
    </source>
</evidence>
<comment type="subcellular location">
    <subcellularLocation>
        <location evidence="1">Membrane</location>
        <topology evidence="1">Single-pass membrane protein</topology>
    </subcellularLocation>
</comment>
<evidence type="ECO:0000256" key="15">
    <source>
        <dbReference type="RuleBase" id="RU000304"/>
    </source>
</evidence>
<evidence type="ECO:0000256" key="9">
    <source>
        <dbReference type="ARBA" id="ARBA00022840"/>
    </source>
</evidence>
<reference evidence="20" key="1">
    <citation type="journal article" date="2016" name="Nature">
        <title>The genome of the seagrass Zostera marina reveals angiosperm adaptation to the sea.</title>
        <authorList>
            <person name="Olsen J.L."/>
            <person name="Rouze P."/>
            <person name="Verhelst B."/>
            <person name="Lin Y.-C."/>
            <person name="Bayer T."/>
            <person name="Collen J."/>
            <person name="Dattolo E."/>
            <person name="De Paoli E."/>
            <person name="Dittami S."/>
            <person name="Maumus F."/>
            <person name="Michel G."/>
            <person name="Kersting A."/>
            <person name="Lauritano C."/>
            <person name="Lohaus R."/>
            <person name="Toepel M."/>
            <person name="Tonon T."/>
            <person name="Vanneste K."/>
            <person name="Amirebrahimi M."/>
            <person name="Brakel J."/>
            <person name="Bostroem C."/>
            <person name="Chovatia M."/>
            <person name="Grimwood J."/>
            <person name="Jenkins J.W."/>
            <person name="Jueterbock A."/>
            <person name="Mraz A."/>
            <person name="Stam W.T."/>
            <person name="Tice H."/>
            <person name="Bornberg-Bauer E."/>
            <person name="Green P.J."/>
            <person name="Pearson G.A."/>
            <person name="Procaccini G."/>
            <person name="Duarte C.M."/>
            <person name="Schmutz J."/>
            <person name="Reusch T.B.H."/>
            <person name="Van de Peer Y."/>
        </authorList>
    </citation>
    <scope>NUCLEOTIDE SEQUENCE [LARGE SCALE GENOMIC DNA]</scope>
    <source>
        <strain evidence="20">cv. Finnish</strain>
    </source>
</reference>
<dbReference type="PROSITE" id="PS50011">
    <property type="entry name" value="PROTEIN_KINASE_DOM"/>
    <property type="match status" value="1"/>
</dbReference>
<keyword evidence="9 14" id="KW-0067">ATP-binding</keyword>
<dbReference type="InterPro" id="IPR052232">
    <property type="entry name" value="RLK_Ser/Thr-Kinase"/>
</dbReference>
<dbReference type="PANTHER" id="PTHR47984">
    <property type="entry name" value="OS01G0323000 PROTEIN"/>
    <property type="match status" value="1"/>
</dbReference>
<evidence type="ECO:0000256" key="5">
    <source>
        <dbReference type="ARBA" id="ARBA00022679"/>
    </source>
</evidence>
<organism evidence="19 20">
    <name type="scientific">Zostera marina</name>
    <name type="common">Eelgrass</name>
    <dbReference type="NCBI Taxonomy" id="29655"/>
    <lineage>
        <taxon>Eukaryota</taxon>
        <taxon>Viridiplantae</taxon>
        <taxon>Streptophyta</taxon>
        <taxon>Embryophyta</taxon>
        <taxon>Tracheophyta</taxon>
        <taxon>Spermatophyta</taxon>
        <taxon>Magnoliopsida</taxon>
        <taxon>Liliopsida</taxon>
        <taxon>Zosteraceae</taxon>
        <taxon>Zostera</taxon>
    </lineage>
</organism>
<evidence type="ECO:0000313" key="19">
    <source>
        <dbReference type="EMBL" id="KMZ60231.1"/>
    </source>
</evidence>
<keyword evidence="20" id="KW-1185">Reference proteome</keyword>
<dbReference type="GO" id="GO:0004674">
    <property type="term" value="F:protein serine/threonine kinase activity"/>
    <property type="evidence" value="ECO:0007669"/>
    <property type="project" value="UniProtKB-KW"/>
</dbReference>
<dbReference type="Proteomes" id="UP000036987">
    <property type="component" value="Unassembled WGS sequence"/>
</dbReference>
<gene>
    <name evidence="19" type="ORF">ZOSMA_5G00960</name>
</gene>
<feature type="domain" description="Protein kinase" evidence="18">
    <location>
        <begin position="171"/>
        <end position="429"/>
    </location>
</feature>
<evidence type="ECO:0000256" key="10">
    <source>
        <dbReference type="ARBA" id="ARBA00022989"/>
    </source>
</evidence>
<keyword evidence="11 17" id="KW-0472">Membrane</keyword>
<proteinExistence type="inferred from homology"/>
<feature type="binding site" evidence="14">
    <location>
        <position position="200"/>
    </location>
    <ligand>
        <name>ATP</name>
        <dbReference type="ChEBI" id="CHEBI:30616"/>
    </ligand>
</feature>
<dbReference type="OrthoDB" id="4062651at2759"/>
<feature type="region of interest" description="Disordered" evidence="16">
    <location>
        <begin position="434"/>
        <end position="489"/>
    </location>
</feature>
<evidence type="ECO:0000256" key="2">
    <source>
        <dbReference type="ARBA" id="ARBA00012513"/>
    </source>
</evidence>
<dbReference type="Gene3D" id="3.30.200.20">
    <property type="entry name" value="Phosphorylase Kinase, domain 1"/>
    <property type="match status" value="1"/>
</dbReference>
<dbReference type="InterPro" id="IPR008271">
    <property type="entry name" value="Ser/Thr_kinase_AS"/>
</dbReference>